<dbReference type="HAMAP" id="MF_01024">
    <property type="entry name" value="HisD"/>
    <property type="match status" value="1"/>
</dbReference>
<dbReference type="InterPro" id="IPR016298">
    <property type="entry name" value="Histidine_synth_trifunct"/>
</dbReference>
<evidence type="ECO:0000256" key="11">
    <source>
        <dbReference type="ARBA" id="ARBA00017884"/>
    </source>
</evidence>
<dbReference type="FunFam" id="3.40.50.1980:FF:000001">
    <property type="entry name" value="Histidinol dehydrogenase"/>
    <property type="match status" value="1"/>
</dbReference>
<evidence type="ECO:0000256" key="6">
    <source>
        <dbReference type="ARBA" id="ARBA00005204"/>
    </source>
</evidence>
<comment type="catalytic activity">
    <reaction evidence="22">
        <text>L-histidinol + 2 NAD(+) + H2O = L-histidine + 2 NADH + 3 H(+)</text>
        <dbReference type="Rhea" id="RHEA:20641"/>
        <dbReference type="ChEBI" id="CHEBI:15377"/>
        <dbReference type="ChEBI" id="CHEBI:15378"/>
        <dbReference type="ChEBI" id="CHEBI:57540"/>
        <dbReference type="ChEBI" id="CHEBI:57595"/>
        <dbReference type="ChEBI" id="CHEBI:57699"/>
        <dbReference type="ChEBI" id="CHEBI:57945"/>
        <dbReference type="EC" id="1.1.1.23"/>
    </reaction>
</comment>
<evidence type="ECO:0000313" key="25">
    <source>
        <dbReference type="EMBL" id="CAG8491197.1"/>
    </source>
</evidence>
<dbReference type="NCBIfam" id="TIGR03188">
    <property type="entry name" value="histidine_hisI"/>
    <property type="match status" value="1"/>
</dbReference>
<dbReference type="GO" id="GO:0005524">
    <property type="term" value="F:ATP binding"/>
    <property type="evidence" value="ECO:0007669"/>
    <property type="project" value="UniProtKB-KW"/>
</dbReference>
<dbReference type="PROSITE" id="PS00611">
    <property type="entry name" value="HISOL_DEHYDROGENASE"/>
    <property type="match status" value="1"/>
</dbReference>
<dbReference type="CDD" id="cd11546">
    <property type="entry name" value="NTP-PPase_His4"/>
    <property type="match status" value="1"/>
</dbReference>
<keyword evidence="16" id="KW-0862">Zinc</keyword>
<dbReference type="PANTHER" id="PTHR21256:SF2">
    <property type="entry name" value="HISTIDINE BIOSYNTHESIS TRIFUNCTIONAL PROTEIN"/>
    <property type="match status" value="1"/>
</dbReference>
<dbReference type="Gene3D" id="1.20.5.1300">
    <property type="match status" value="1"/>
</dbReference>
<keyword evidence="18" id="KW-0560">Oxidoreductase</keyword>
<dbReference type="PANTHER" id="PTHR21256">
    <property type="entry name" value="HISTIDINOL DEHYDROGENASE HDH"/>
    <property type="match status" value="1"/>
</dbReference>
<dbReference type="CDD" id="cd06572">
    <property type="entry name" value="Histidinol_dh"/>
    <property type="match status" value="1"/>
</dbReference>
<dbReference type="Pfam" id="PF00815">
    <property type="entry name" value="Histidinol_dh"/>
    <property type="match status" value="1"/>
</dbReference>
<dbReference type="InterPro" id="IPR016161">
    <property type="entry name" value="Ald_DH/histidinol_DH"/>
</dbReference>
<comment type="pathway">
    <text evidence="6">Amino-acid biosynthesis; L-histidine biosynthesis; L-histidine from 5-phospho-alpha-D-ribose 1-diphosphate: step 2/9.</text>
</comment>
<evidence type="ECO:0000256" key="2">
    <source>
        <dbReference type="ARBA" id="ARBA00001460"/>
    </source>
</evidence>
<dbReference type="GO" id="GO:0000105">
    <property type="term" value="P:L-histidine biosynthetic process"/>
    <property type="evidence" value="ECO:0007669"/>
    <property type="project" value="UniProtKB-KW"/>
</dbReference>
<accession>A0A9N8WNR1</accession>
<dbReference type="EMBL" id="CAJVPI010000157">
    <property type="protein sequence ID" value="CAG8491197.1"/>
    <property type="molecule type" value="Genomic_DNA"/>
</dbReference>
<keyword evidence="26" id="KW-1185">Reference proteome</keyword>
<evidence type="ECO:0000256" key="12">
    <source>
        <dbReference type="ARBA" id="ARBA00022605"/>
    </source>
</evidence>
<gene>
    <name evidence="25" type="ORF">PBRASI_LOCUS2116</name>
</gene>
<dbReference type="EC" id="3.6.1.31" evidence="8"/>
<evidence type="ECO:0000256" key="13">
    <source>
        <dbReference type="ARBA" id="ARBA00022723"/>
    </source>
</evidence>
<comment type="cofactor">
    <cofactor evidence="3">
        <name>Zn(2+)</name>
        <dbReference type="ChEBI" id="CHEBI:29105"/>
    </cofactor>
</comment>
<dbReference type="InterPro" id="IPR008179">
    <property type="entry name" value="HisE"/>
</dbReference>
<feature type="compositionally biased region" description="Basic and acidic residues" evidence="23">
    <location>
        <begin position="419"/>
        <end position="450"/>
    </location>
</feature>
<dbReference type="GO" id="GO:0051287">
    <property type="term" value="F:NAD binding"/>
    <property type="evidence" value="ECO:0007669"/>
    <property type="project" value="InterPro"/>
</dbReference>
<dbReference type="InterPro" id="IPR001692">
    <property type="entry name" value="Histidinol_DH_CS"/>
</dbReference>
<dbReference type="Pfam" id="PF01502">
    <property type="entry name" value="PRA-CH"/>
    <property type="match status" value="1"/>
</dbReference>
<reference evidence="25" key="1">
    <citation type="submission" date="2021-06" db="EMBL/GenBank/DDBJ databases">
        <authorList>
            <person name="Kallberg Y."/>
            <person name="Tangrot J."/>
            <person name="Rosling A."/>
        </authorList>
    </citation>
    <scope>NUCLEOTIDE SEQUENCE</scope>
    <source>
        <strain evidence="25">BR232B</strain>
    </source>
</reference>
<evidence type="ECO:0000256" key="18">
    <source>
        <dbReference type="ARBA" id="ARBA00023002"/>
    </source>
</evidence>
<evidence type="ECO:0000259" key="24">
    <source>
        <dbReference type="Pfam" id="PF01502"/>
    </source>
</evidence>
<feature type="domain" description="Phosphoribosyl-AMP cyclohydrolase" evidence="24">
    <location>
        <begin position="247"/>
        <end position="318"/>
    </location>
</feature>
<comment type="pathway">
    <text evidence="5">Amino-acid biosynthesis; L-histidine biosynthesis; L-histidine from 5-phospho-alpha-D-ribose 1-diphosphate: step 3/9.</text>
</comment>
<keyword evidence="13" id="KW-0479">Metal-binding</keyword>
<dbReference type="Proteomes" id="UP000789739">
    <property type="component" value="Unassembled WGS sequence"/>
</dbReference>
<keyword evidence="20" id="KW-0368">Histidine biosynthesis</keyword>
<dbReference type="PIRSF" id="PIRSF001257">
    <property type="entry name" value="His_trifunctional"/>
    <property type="match status" value="1"/>
</dbReference>
<keyword evidence="19" id="KW-0520">NAD</keyword>
<evidence type="ECO:0000256" key="7">
    <source>
        <dbReference type="ARBA" id="ARBA00008260"/>
    </source>
</evidence>
<dbReference type="GO" id="GO:0004635">
    <property type="term" value="F:phosphoribosyl-AMP cyclohydrolase activity"/>
    <property type="evidence" value="ECO:0007669"/>
    <property type="project" value="UniProtKB-EC"/>
</dbReference>
<keyword evidence="21" id="KW-0511">Multifunctional enzyme</keyword>
<dbReference type="FunFam" id="3.40.50.1980:FF:000050">
    <property type="entry name" value="Histidine biosynthesis trifunctional protein"/>
    <property type="match status" value="1"/>
</dbReference>
<dbReference type="Pfam" id="PF01503">
    <property type="entry name" value="PRA-PH"/>
    <property type="match status" value="1"/>
</dbReference>
<dbReference type="NCBIfam" id="TIGR00069">
    <property type="entry name" value="hisD"/>
    <property type="match status" value="1"/>
</dbReference>
<dbReference type="GO" id="GO:0046872">
    <property type="term" value="F:metal ion binding"/>
    <property type="evidence" value="ECO:0007669"/>
    <property type="project" value="UniProtKB-KW"/>
</dbReference>
<dbReference type="FunFam" id="1.10.287.1080:FF:000002">
    <property type="entry name" value="Histidine biosynthesis bifunctional protein HisIE"/>
    <property type="match status" value="1"/>
</dbReference>
<dbReference type="GO" id="GO:0004636">
    <property type="term" value="F:phosphoribosyl-ATP diphosphatase activity"/>
    <property type="evidence" value="ECO:0007669"/>
    <property type="project" value="UniProtKB-EC"/>
</dbReference>
<evidence type="ECO:0000256" key="5">
    <source>
        <dbReference type="ARBA" id="ARBA00005169"/>
    </source>
</evidence>
<dbReference type="FunFam" id="1.20.5.1300:FF:000002">
    <property type="entry name" value="Histidinol dehydrogenase, chloroplastic"/>
    <property type="match status" value="1"/>
</dbReference>
<dbReference type="Gene3D" id="3.10.20.810">
    <property type="entry name" value="Phosphoribosyl-AMP cyclohydrolase"/>
    <property type="match status" value="1"/>
</dbReference>
<dbReference type="AlphaFoldDB" id="A0A9N8WNR1"/>
<dbReference type="InterPro" id="IPR021130">
    <property type="entry name" value="PRib-ATP_PPHydrolase-like"/>
</dbReference>
<keyword evidence="15" id="KW-0378">Hydrolase</keyword>
<dbReference type="FunFam" id="3.10.20.810:FF:000002">
    <property type="entry name" value="Histidine biosynthesis trifunctional protein"/>
    <property type="match status" value="1"/>
</dbReference>
<evidence type="ECO:0000256" key="20">
    <source>
        <dbReference type="ARBA" id="ARBA00023102"/>
    </source>
</evidence>
<comment type="catalytic activity">
    <reaction evidence="1">
        <text>1-(5-phospho-beta-D-ribosyl)-5'-AMP + H2O = 1-(5-phospho-beta-D-ribosyl)-5-[(5-phospho-beta-D-ribosylamino)methylideneamino]imidazole-4-carboxamide</text>
        <dbReference type="Rhea" id="RHEA:20049"/>
        <dbReference type="ChEBI" id="CHEBI:15377"/>
        <dbReference type="ChEBI" id="CHEBI:58435"/>
        <dbReference type="ChEBI" id="CHEBI:59457"/>
        <dbReference type="EC" id="3.5.4.19"/>
    </reaction>
</comment>
<dbReference type="SUPFAM" id="SSF141734">
    <property type="entry name" value="HisI-like"/>
    <property type="match status" value="1"/>
</dbReference>
<dbReference type="OrthoDB" id="1703565at2759"/>
<dbReference type="InterPro" id="IPR012131">
    <property type="entry name" value="Hstdl_DH"/>
</dbReference>
<evidence type="ECO:0000313" key="26">
    <source>
        <dbReference type="Proteomes" id="UP000789739"/>
    </source>
</evidence>
<dbReference type="EC" id="1.1.1.23" evidence="10"/>
<evidence type="ECO:0000256" key="17">
    <source>
        <dbReference type="ARBA" id="ARBA00022840"/>
    </source>
</evidence>
<evidence type="ECO:0000256" key="1">
    <source>
        <dbReference type="ARBA" id="ARBA00000024"/>
    </source>
</evidence>
<comment type="caution">
    <text evidence="25">The sequence shown here is derived from an EMBL/GenBank/DDBJ whole genome shotgun (WGS) entry which is preliminary data.</text>
</comment>
<keyword evidence="14" id="KW-0547">Nucleotide-binding</keyword>
<organism evidence="25 26">
    <name type="scientific">Paraglomus brasilianum</name>
    <dbReference type="NCBI Taxonomy" id="144538"/>
    <lineage>
        <taxon>Eukaryota</taxon>
        <taxon>Fungi</taxon>
        <taxon>Fungi incertae sedis</taxon>
        <taxon>Mucoromycota</taxon>
        <taxon>Glomeromycotina</taxon>
        <taxon>Glomeromycetes</taxon>
        <taxon>Paraglomerales</taxon>
        <taxon>Paraglomeraceae</taxon>
        <taxon>Paraglomus</taxon>
    </lineage>
</organism>
<proteinExistence type="inferred from homology"/>
<evidence type="ECO:0000256" key="4">
    <source>
        <dbReference type="ARBA" id="ARBA00004940"/>
    </source>
</evidence>
<evidence type="ECO:0000256" key="3">
    <source>
        <dbReference type="ARBA" id="ARBA00001947"/>
    </source>
</evidence>
<evidence type="ECO:0000256" key="22">
    <source>
        <dbReference type="ARBA" id="ARBA00049489"/>
    </source>
</evidence>
<evidence type="ECO:0000256" key="21">
    <source>
        <dbReference type="ARBA" id="ARBA00023268"/>
    </source>
</evidence>
<dbReference type="InterPro" id="IPR038019">
    <property type="entry name" value="PRib_AMP_CycHydrolase_sf"/>
</dbReference>
<evidence type="ECO:0000256" key="9">
    <source>
        <dbReference type="ARBA" id="ARBA00012721"/>
    </source>
</evidence>
<keyword evidence="12" id="KW-0028">Amino-acid biosynthesis</keyword>
<dbReference type="EC" id="3.5.4.19" evidence="9"/>
<comment type="similarity">
    <text evidence="7">In the C-terminal section; belongs to the histidinol dehydrogenase family.</text>
</comment>
<dbReference type="Gene3D" id="1.10.287.1080">
    <property type="entry name" value="MazG-like"/>
    <property type="match status" value="1"/>
</dbReference>
<dbReference type="SUPFAM" id="SSF53720">
    <property type="entry name" value="ALDH-like"/>
    <property type="match status" value="1"/>
</dbReference>
<sequence>MIFPVVDLTNPIPYSDEIHDVLSSLNCIGTTVFFIDNIDDLSVLVEVRDRYHITDYWIFPQRGDTLDVPKLIKLLDDGATKVVLSSDFILKKLRIDDIPAERLVASLTLNAASPELTDALSEKVSAYLIIPSTNHSNSSIFSMFDSILDQVSVLIKHVQKHPLPSGGQKDIGMMLPPSIKLELELIKQLSDLNGRFLVSVDALTLKEPDKTTKINIADAFTCSLKSDRADGLFTTVVVDEQGIALGLVYSSRESVREAIRTKKGVYQSRKRGLWYKGATSGAVQKLKSINIDCDEDALRFVVEQLGSGFCHLNTNTCFGHYNGLKALEKTLQSRKLSAPPGSYTQKLFQQPDLLKSKIMEEAGELCSATSKENIAWEAADLIYFTLTKCIANEVTLADIEEQLNKRALKITRRPGNAKLQRDVTKPDSNDNDKSDLLNDDKSTDSDNKQADEEDRQDVVAEGTIKMQKYDLSEITPEKRSSLLQRPIIKSDEILERVRPIVDDVRKRGDVALLDLTAKYDGVRLQSPVITSPFPPELMSIDDATKSAIDQAFDNILKFHEAQYDRSTLVVGTMPGITCYRFSRPIKSVGLYVPGGTAVLPSTALMLGIPAMVAGCKEIVMACPPRKDGSVASEVLYVAHKIGATKVLLAGGAQAVAAMAYGTESVPKVDKICGPGNQYVTAAKMLAQNDSSAMISIDMPAGPSELLVIADDTSVPAYVASDLLSQAEHGEDSQVVLVAVSLASNLLEEIEKEIHKQASCLPRVDIVRQSIPKSFILNVTNMSDALKFSNDYAPEHLILHLEDPDSWINEVDNAGSIFLGSYSPESCGDYASGTNHTLPTYGYARMYSGVNTQTFLKHMTAQKLTMDGLDKIGDTVMRLAEIEGLEAHRNAVAIRVKDIRNTK</sequence>
<protein>
    <recommendedName>
        <fullName evidence="11">Histidine biosynthesis trifunctional protein</fullName>
        <ecNumber evidence="10">1.1.1.23</ecNumber>
        <ecNumber evidence="9">3.5.4.19</ecNumber>
        <ecNumber evidence="8">3.6.1.31</ecNumber>
    </recommendedName>
</protein>
<comment type="catalytic activity">
    <reaction evidence="2">
        <text>1-(5-phospho-beta-D-ribosyl)-ATP + H2O = 1-(5-phospho-beta-D-ribosyl)-5'-AMP + diphosphate + H(+)</text>
        <dbReference type="Rhea" id="RHEA:22828"/>
        <dbReference type="ChEBI" id="CHEBI:15377"/>
        <dbReference type="ChEBI" id="CHEBI:15378"/>
        <dbReference type="ChEBI" id="CHEBI:33019"/>
        <dbReference type="ChEBI" id="CHEBI:59457"/>
        <dbReference type="ChEBI" id="CHEBI:73183"/>
        <dbReference type="EC" id="3.6.1.31"/>
    </reaction>
</comment>
<evidence type="ECO:0000256" key="19">
    <source>
        <dbReference type="ARBA" id="ARBA00023027"/>
    </source>
</evidence>
<evidence type="ECO:0000256" key="10">
    <source>
        <dbReference type="ARBA" id="ARBA00012965"/>
    </source>
</evidence>
<dbReference type="PRINTS" id="PR00083">
    <property type="entry name" value="HOLDHDRGNASE"/>
</dbReference>
<dbReference type="GO" id="GO:0005829">
    <property type="term" value="C:cytosol"/>
    <property type="evidence" value="ECO:0007669"/>
    <property type="project" value="TreeGrafter"/>
</dbReference>
<keyword evidence="17" id="KW-0067">ATP-binding</keyword>
<dbReference type="GO" id="GO:0004399">
    <property type="term" value="F:histidinol dehydrogenase activity"/>
    <property type="evidence" value="ECO:0007669"/>
    <property type="project" value="UniProtKB-EC"/>
</dbReference>
<dbReference type="InterPro" id="IPR002496">
    <property type="entry name" value="PRib_AMP_CycHydrolase_dom"/>
</dbReference>
<evidence type="ECO:0000256" key="15">
    <source>
        <dbReference type="ARBA" id="ARBA00022801"/>
    </source>
</evidence>
<evidence type="ECO:0000256" key="23">
    <source>
        <dbReference type="SAM" id="MobiDB-lite"/>
    </source>
</evidence>
<evidence type="ECO:0000256" key="14">
    <source>
        <dbReference type="ARBA" id="ARBA00022741"/>
    </source>
</evidence>
<name>A0A9N8WNR1_9GLOM</name>
<comment type="pathway">
    <text evidence="4">Amino-acid biosynthesis; L-histidine biosynthesis; L-histidine from 5-phospho-alpha-D-ribose 1-diphosphate: step 9/9.</text>
</comment>
<evidence type="ECO:0000256" key="16">
    <source>
        <dbReference type="ARBA" id="ARBA00022833"/>
    </source>
</evidence>
<feature type="region of interest" description="Disordered" evidence="23">
    <location>
        <begin position="414"/>
        <end position="458"/>
    </location>
</feature>
<evidence type="ECO:0000256" key="8">
    <source>
        <dbReference type="ARBA" id="ARBA00012414"/>
    </source>
</evidence>
<dbReference type="Gene3D" id="3.40.50.1980">
    <property type="entry name" value="Nitrogenase molybdenum iron protein domain"/>
    <property type="match status" value="2"/>
</dbReference>
<dbReference type="SUPFAM" id="SSF101386">
    <property type="entry name" value="all-alpha NTP pyrophosphatases"/>
    <property type="match status" value="1"/>
</dbReference>